<organism evidence="3 4">
    <name type="scientific">Pseudocercospora musae</name>
    <dbReference type="NCBI Taxonomy" id="113226"/>
    <lineage>
        <taxon>Eukaryota</taxon>
        <taxon>Fungi</taxon>
        <taxon>Dikarya</taxon>
        <taxon>Ascomycota</taxon>
        <taxon>Pezizomycotina</taxon>
        <taxon>Dothideomycetes</taxon>
        <taxon>Dothideomycetidae</taxon>
        <taxon>Mycosphaerellales</taxon>
        <taxon>Mycosphaerellaceae</taxon>
        <taxon>Pseudocercospora</taxon>
    </lineage>
</organism>
<evidence type="ECO:0000313" key="4">
    <source>
        <dbReference type="Proteomes" id="UP000073492"/>
    </source>
</evidence>
<dbReference type="AlphaFoldDB" id="A0A139IAG2"/>
<dbReference type="Proteomes" id="UP000073492">
    <property type="component" value="Unassembled WGS sequence"/>
</dbReference>
<feature type="region of interest" description="Disordered" evidence="1">
    <location>
        <begin position="28"/>
        <end position="57"/>
    </location>
</feature>
<comment type="caution">
    <text evidence="3">The sequence shown here is derived from an EMBL/GenBank/DDBJ whole genome shotgun (WGS) entry which is preliminary data.</text>
</comment>
<feature type="domain" description="Glycosyl transferase CAP10" evidence="2">
    <location>
        <begin position="344"/>
        <end position="628"/>
    </location>
</feature>
<reference evidence="3 4" key="1">
    <citation type="submission" date="2015-07" db="EMBL/GenBank/DDBJ databases">
        <title>Comparative genomics of the Sigatoka disease complex on banana suggests a link between parallel evolutionary changes in Pseudocercospora fijiensis and Pseudocercospora eumusae and increased virulence on the banana host.</title>
        <authorList>
            <person name="Chang T.-C."/>
            <person name="Salvucci A."/>
            <person name="Crous P.W."/>
            <person name="Stergiopoulos I."/>
        </authorList>
    </citation>
    <scope>NUCLEOTIDE SEQUENCE [LARGE SCALE GENOMIC DNA]</scope>
    <source>
        <strain evidence="3 4">CBS 116634</strain>
    </source>
</reference>
<dbReference type="Pfam" id="PF05686">
    <property type="entry name" value="Glyco_transf_90"/>
    <property type="match status" value="1"/>
</dbReference>
<evidence type="ECO:0000313" key="3">
    <source>
        <dbReference type="EMBL" id="KXT11646.1"/>
    </source>
</evidence>
<evidence type="ECO:0000259" key="2">
    <source>
        <dbReference type="SMART" id="SM00672"/>
    </source>
</evidence>
<proteinExistence type="predicted"/>
<evidence type="ECO:0000256" key="1">
    <source>
        <dbReference type="SAM" id="MobiDB-lite"/>
    </source>
</evidence>
<accession>A0A139IAG2</accession>
<dbReference type="InterPro" id="IPR006598">
    <property type="entry name" value="CAP10"/>
</dbReference>
<dbReference type="PANTHER" id="PTHR12203">
    <property type="entry name" value="KDEL LYS-ASP-GLU-LEU CONTAINING - RELATED"/>
    <property type="match status" value="1"/>
</dbReference>
<dbReference type="InterPro" id="IPR051091">
    <property type="entry name" value="O-Glucosyltr/Glycosyltrsf_90"/>
</dbReference>
<name>A0A139IAG2_9PEZI</name>
<dbReference type="SMART" id="SM00672">
    <property type="entry name" value="CAP10"/>
    <property type="match status" value="1"/>
</dbReference>
<sequence length="634" mass="72672">MQLTPFDGRNDLTKGSLFVPIALETIETDPSSMSNNHTPTESDTNHNPGAKQCSYKRTRCASPAKMGRLRETRLALKSSRLKLAICLAAATACLLVALWRKPSNYMTHLLRLNHDQGHLLDKSDQVPERTFSRDQHPIQSLVQVASDRFDEILQRQSRTLRQATREYIRRYQRSPPPGFDKWFEYATAHKSPIIDEYDVLDDSIAPLLARSGLEVLESVQATLESSVNVWSCQIRKGALDSECEHFGEVFLRLFANERIMSNIPNVQLIVNGLDEPRVVLDRRTSSRIHQQENGFSWRDLSHRNAWEELVHVPCQRESNVMRRASHSPQTSSIDTFRVPLVQNQTEGLDLCQHPDYEHASGLWQSPDTLKVTGVPVPMLSPAVLSTTGDIPFPALAYSNDAYAYDESESVALGDKVPGLYWAGKNTGSFQGGDSEGWKTHHRQRFVALTNNLESKYHIYLERNVTTNEWEPIEDEYLNTLSYNVHFTGLVQCEESACHSQKQYFGLHVSDARSDALKYTLAFDLDGNGHSGRYYRLLESRSLPLKQTVFREWHDDRLIAWLHYVPISIHMEELPEVVRYFVEEEEGRELAQELAMKGREWAQKALTTEEQFIYLYRTILEVARLQDPDRRAIVR</sequence>
<dbReference type="EMBL" id="LFZO01000187">
    <property type="protein sequence ID" value="KXT11646.1"/>
    <property type="molecule type" value="Genomic_DNA"/>
</dbReference>
<protein>
    <recommendedName>
        <fullName evidence="2">Glycosyl transferase CAP10 domain-containing protein</fullName>
    </recommendedName>
</protein>
<gene>
    <name evidence="3" type="ORF">AC579_7036</name>
</gene>
<feature type="compositionally biased region" description="Polar residues" evidence="1">
    <location>
        <begin position="28"/>
        <end position="47"/>
    </location>
</feature>
<dbReference type="PANTHER" id="PTHR12203:SF61">
    <property type="entry name" value="CAPSULE PROTEIN"/>
    <property type="match status" value="1"/>
</dbReference>
<keyword evidence="4" id="KW-1185">Reference proteome</keyword>
<dbReference type="OrthoDB" id="541052at2759"/>